<dbReference type="GO" id="GO:0051536">
    <property type="term" value="F:iron-sulfur cluster binding"/>
    <property type="evidence" value="ECO:0007669"/>
    <property type="project" value="UniProtKB-KW"/>
</dbReference>
<comment type="caution">
    <text evidence="7">The sequence shown here is derived from an EMBL/GenBank/DDBJ whole genome shotgun (WGS) entry which is preliminary data.</text>
</comment>
<dbReference type="Gene3D" id="3.40.50.280">
    <property type="entry name" value="Cobalamin-binding domain"/>
    <property type="match status" value="1"/>
</dbReference>
<dbReference type="InterPro" id="IPR023404">
    <property type="entry name" value="rSAM_horseshoe"/>
</dbReference>
<organism evidence="7">
    <name type="scientific">marine sediment metagenome</name>
    <dbReference type="NCBI Taxonomy" id="412755"/>
    <lineage>
        <taxon>unclassified sequences</taxon>
        <taxon>metagenomes</taxon>
        <taxon>ecological metagenomes</taxon>
    </lineage>
</organism>
<dbReference type="CDD" id="cd01335">
    <property type="entry name" value="Radical_SAM"/>
    <property type="match status" value="1"/>
</dbReference>
<evidence type="ECO:0000259" key="6">
    <source>
        <dbReference type="PROSITE" id="PS51918"/>
    </source>
</evidence>
<dbReference type="SFLD" id="SFLDG01082">
    <property type="entry name" value="B12-binding_domain_containing"/>
    <property type="match status" value="1"/>
</dbReference>
<evidence type="ECO:0000256" key="4">
    <source>
        <dbReference type="ARBA" id="ARBA00023004"/>
    </source>
</evidence>
<feature type="non-terminal residue" evidence="7">
    <location>
        <position position="1"/>
    </location>
</feature>
<evidence type="ECO:0000256" key="1">
    <source>
        <dbReference type="ARBA" id="ARBA00001966"/>
    </source>
</evidence>
<evidence type="ECO:0000256" key="5">
    <source>
        <dbReference type="ARBA" id="ARBA00023014"/>
    </source>
</evidence>
<dbReference type="GO" id="GO:0003824">
    <property type="term" value="F:catalytic activity"/>
    <property type="evidence" value="ECO:0007669"/>
    <property type="project" value="InterPro"/>
</dbReference>
<dbReference type="SMART" id="SM00729">
    <property type="entry name" value="Elp3"/>
    <property type="match status" value="1"/>
</dbReference>
<dbReference type="Gene3D" id="3.80.30.20">
    <property type="entry name" value="tm_1862 like domain"/>
    <property type="match status" value="1"/>
</dbReference>
<dbReference type="InterPro" id="IPR058240">
    <property type="entry name" value="rSAM_sf"/>
</dbReference>
<accession>A0A0F9BTR0</accession>
<dbReference type="GO" id="GO:0046872">
    <property type="term" value="F:metal ion binding"/>
    <property type="evidence" value="ECO:0007669"/>
    <property type="project" value="UniProtKB-KW"/>
</dbReference>
<sequence>TLVEDTYPLASSLLKSLRSYSKIPIIAGGVYIYSSAEEVINEDFVDMVCVGEGEEALIELCQKMKDNEDITNVKNIWVKQEKKIVKNSLRPLIDLNNLPFIDFDIFEKTRLGRPMFGKVYRMIHVEVDRGCMYNCPYCEAPSIRKKYKDSVNSKYYRQKKSDRIVKEMKYLKKKYNADYIDFDAESFLARTPKSLREFADLYKKEIKLPFWCQSRPETVTEEKLKILKDMGCSDLQYGVEHGNEEFRVRVLKRLGTNESIIKACKLTEKIGIPYTVNNIIGFPDDTRELVFDTIMLNREIKPKTANCYLFTPYRGTELYKYCIENGYISKDSKTKQLLDGGEIEYSKITKEELYGLQRTFCLYTTLDAKFFSKIKIAEQFDEEGDAMFLELKKEFYKIKGW</sequence>
<keyword evidence="2" id="KW-0949">S-adenosyl-L-methionine</keyword>
<dbReference type="SUPFAM" id="SSF102114">
    <property type="entry name" value="Radical SAM enzymes"/>
    <property type="match status" value="1"/>
</dbReference>
<dbReference type="Pfam" id="PF04055">
    <property type="entry name" value="Radical_SAM"/>
    <property type="match status" value="1"/>
</dbReference>
<protein>
    <recommendedName>
        <fullName evidence="6">Radical SAM core domain-containing protein</fullName>
    </recommendedName>
</protein>
<keyword evidence="3" id="KW-0479">Metal-binding</keyword>
<gene>
    <name evidence="7" type="ORF">LCGC14_2406820</name>
</gene>
<comment type="cofactor">
    <cofactor evidence="1">
        <name>[4Fe-4S] cluster</name>
        <dbReference type="ChEBI" id="CHEBI:49883"/>
    </cofactor>
</comment>
<evidence type="ECO:0000256" key="2">
    <source>
        <dbReference type="ARBA" id="ARBA00022691"/>
    </source>
</evidence>
<dbReference type="SFLD" id="SFLDS00029">
    <property type="entry name" value="Radical_SAM"/>
    <property type="match status" value="1"/>
</dbReference>
<evidence type="ECO:0000256" key="3">
    <source>
        <dbReference type="ARBA" id="ARBA00022723"/>
    </source>
</evidence>
<dbReference type="InterPro" id="IPR006638">
    <property type="entry name" value="Elp3/MiaA/NifB-like_rSAM"/>
</dbReference>
<reference evidence="7" key="1">
    <citation type="journal article" date="2015" name="Nature">
        <title>Complex archaea that bridge the gap between prokaryotes and eukaryotes.</title>
        <authorList>
            <person name="Spang A."/>
            <person name="Saw J.H."/>
            <person name="Jorgensen S.L."/>
            <person name="Zaremba-Niedzwiedzka K."/>
            <person name="Martijn J."/>
            <person name="Lind A.E."/>
            <person name="van Eijk R."/>
            <person name="Schleper C."/>
            <person name="Guy L."/>
            <person name="Ettema T.J."/>
        </authorList>
    </citation>
    <scope>NUCLEOTIDE SEQUENCE</scope>
</reference>
<dbReference type="AlphaFoldDB" id="A0A0F9BTR0"/>
<dbReference type="PANTHER" id="PTHR43409">
    <property type="entry name" value="ANAEROBIC MAGNESIUM-PROTOPORPHYRIN IX MONOMETHYL ESTER CYCLASE-RELATED"/>
    <property type="match status" value="1"/>
</dbReference>
<name>A0A0F9BTR0_9ZZZZ</name>
<dbReference type="PROSITE" id="PS51918">
    <property type="entry name" value="RADICAL_SAM"/>
    <property type="match status" value="1"/>
</dbReference>
<dbReference type="EMBL" id="LAZR01036270">
    <property type="protein sequence ID" value="KKL25290.1"/>
    <property type="molecule type" value="Genomic_DNA"/>
</dbReference>
<dbReference type="InterPro" id="IPR007197">
    <property type="entry name" value="rSAM"/>
</dbReference>
<keyword evidence="5" id="KW-0411">Iron-sulfur</keyword>
<keyword evidence="4" id="KW-0408">Iron</keyword>
<feature type="domain" description="Radical SAM core" evidence="6">
    <location>
        <begin position="115"/>
        <end position="364"/>
    </location>
</feature>
<evidence type="ECO:0000313" key="7">
    <source>
        <dbReference type="EMBL" id="KKL25290.1"/>
    </source>
</evidence>
<dbReference type="InterPro" id="IPR051198">
    <property type="entry name" value="BchE-like"/>
</dbReference>
<proteinExistence type="predicted"/>